<name>A9WM86_RENSM</name>
<organism evidence="1 2">
    <name type="scientific">Renibacterium salmoninarum (strain ATCC 33209 / DSM 20767 / JCM 11484 / NBRC 15589 / NCIMB 2235)</name>
    <dbReference type="NCBI Taxonomy" id="288705"/>
    <lineage>
        <taxon>Bacteria</taxon>
        <taxon>Bacillati</taxon>
        <taxon>Actinomycetota</taxon>
        <taxon>Actinomycetes</taxon>
        <taxon>Micrococcales</taxon>
        <taxon>Micrococcaceae</taxon>
        <taxon>Renibacterium</taxon>
    </lineage>
</organism>
<dbReference type="HOGENOM" id="CLU_160006_0_0_11"/>
<reference evidence="2" key="1">
    <citation type="journal article" date="2008" name="J. Bacteriol.">
        <title>Genome sequence of the fish pathogen Renibacterium salmoninarum suggests reductive evolution away from an environmental Arthrobacter ancestor.</title>
        <authorList>
            <person name="Wiens G.D."/>
            <person name="Rockey D.D."/>
            <person name="Wu Z."/>
            <person name="Chang J."/>
            <person name="Levy R."/>
            <person name="Crane S."/>
            <person name="Chen D.S."/>
            <person name="Capri G.R."/>
            <person name="Burnett J.R."/>
            <person name="Sudheesh P.S."/>
            <person name="Schipma M.J."/>
            <person name="Burd H."/>
            <person name="Bhattacharyya A."/>
            <person name="Rhodes L.D."/>
            <person name="Kaul R."/>
            <person name="Strom M.S."/>
        </authorList>
    </citation>
    <scope>NUCLEOTIDE SEQUENCE [LARGE SCALE GENOMIC DNA]</scope>
    <source>
        <strain evidence="2">ATCC 33209 / DSM 20767 / JCM 11484 / NBRC 15589 / NCIMB 2235</strain>
    </source>
</reference>
<dbReference type="EMBL" id="CP000910">
    <property type="protein sequence ID" value="ABY22218.1"/>
    <property type="molecule type" value="Genomic_DNA"/>
</dbReference>
<protein>
    <submittedName>
        <fullName evidence="1">Uncharacterized protein</fullName>
    </submittedName>
</protein>
<evidence type="ECO:0000313" key="1">
    <source>
        <dbReference type="EMBL" id="ABY22218.1"/>
    </source>
</evidence>
<dbReference type="KEGG" id="rsa:RSal33209_0468"/>
<evidence type="ECO:0000313" key="2">
    <source>
        <dbReference type="Proteomes" id="UP000002007"/>
    </source>
</evidence>
<accession>A9WM86</accession>
<dbReference type="AlphaFoldDB" id="A9WM86"/>
<gene>
    <name evidence="1" type="ordered locus">RSal33209_0468</name>
</gene>
<keyword evidence="2" id="KW-1185">Reference proteome</keyword>
<dbReference type="Proteomes" id="UP000002007">
    <property type="component" value="Chromosome"/>
</dbReference>
<dbReference type="STRING" id="288705.RSal33209_0468"/>
<proteinExistence type="predicted"/>
<dbReference type="eggNOG" id="ENOG50325BI">
    <property type="taxonomic scope" value="Bacteria"/>
</dbReference>
<sequence length="129" mass="13323">MDLLMSPAADTSRASQAGFTRITRTALNRVLAAVAADAFGLKTYQVKANATDDAGKLAVAVSVPIAVPSLAAIAKDASILNVGGGDISRRTEIARRELGSRAEELTGSLVSRIDIDLTSTIIEGKAAIQ</sequence>